<dbReference type="InterPro" id="IPR045751">
    <property type="entry name" value="DUF6179"/>
</dbReference>
<evidence type="ECO:0000313" key="1">
    <source>
        <dbReference type="EMBL" id="CUO29740.1"/>
    </source>
</evidence>
<evidence type="ECO:0000313" key="2">
    <source>
        <dbReference type="Proteomes" id="UP000095558"/>
    </source>
</evidence>
<name>A0A174E0X8_9CLOT</name>
<proteinExistence type="predicted"/>
<accession>A0A174E0X8</accession>
<dbReference type="Pfam" id="PF19677">
    <property type="entry name" value="DUF6179"/>
    <property type="match status" value="1"/>
</dbReference>
<gene>
    <name evidence="1" type="ORF">ERS852470_01939</name>
</gene>
<sequence>MVENNFYLELLNNSNLANISNEEKEMMQIKLWTLLGKVTERYTMGDSSSVPVEIAEELLKSITFLLNKEMKNPQSIVKLFESEGLESA</sequence>
<protein>
    <submittedName>
        <fullName evidence="1">Uncharacterized protein</fullName>
    </submittedName>
</protein>
<organism evidence="1 2">
    <name type="scientific">Clostridium disporicum</name>
    <dbReference type="NCBI Taxonomy" id="84024"/>
    <lineage>
        <taxon>Bacteria</taxon>
        <taxon>Bacillati</taxon>
        <taxon>Bacillota</taxon>
        <taxon>Clostridia</taxon>
        <taxon>Eubacteriales</taxon>
        <taxon>Clostridiaceae</taxon>
        <taxon>Clostridium</taxon>
    </lineage>
</organism>
<dbReference type="Proteomes" id="UP000095558">
    <property type="component" value="Unassembled WGS sequence"/>
</dbReference>
<dbReference type="AlphaFoldDB" id="A0A174E0X8"/>
<reference evidence="1 2" key="1">
    <citation type="submission" date="2015-09" db="EMBL/GenBank/DDBJ databases">
        <authorList>
            <consortium name="Pathogen Informatics"/>
        </authorList>
    </citation>
    <scope>NUCLEOTIDE SEQUENCE [LARGE SCALE GENOMIC DNA]</scope>
    <source>
        <strain evidence="1 2">2789STDY5834855</strain>
    </source>
</reference>
<dbReference type="EMBL" id="CYZV01000019">
    <property type="protein sequence ID" value="CUO29740.1"/>
    <property type="molecule type" value="Genomic_DNA"/>
</dbReference>
<dbReference type="OrthoDB" id="3173587at2"/>